<dbReference type="GO" id="GO:0019773">
    <property type="term" value="C:proteasome core complex, alpha-subunit complex"/>
    <property type="evidence" value="ECO:0007669"/>
    <property type="project" value="UniProtKB-UniRule"/>
</dbReference>
<evidence type="ECO:0000313" key="8">
    <source>
        <dbReference type="EMBL" id="GMH99431.1"/>
    </source>
</evidence>
<gene>
    <name evidence="8" type="ORF">TrVE_jg3845</name>
</gene>
<proteinExistence type="inferred from homology"/>
<comment type="subunit">
    <text evidence="6">The 26S proteasome consists of a 20S proteasome core and two 19S regulatory subunits.</text>
</comment>
<dbReference type="GO" id="GO:0005737">
    <property type="term" value="C:cytoplasm"/>
    <property type="evidence" value="ECO:0007669"/>
    <property type="project" value="UniProtKB-SubCell"/>
</dbReference>
<keyword evidence="3 5" id="KW-0647">Proteasome</keyword>
<dbReference type="GO" id="GO:0006511">
    <property type="term" value="P:ubiquitin-dependent protein catabolic process"/>
    <property type="evidence" value="ECO:0007669"/>
    <property type="project" value="InterPro"/>
</dbReference>
<evidence type="ECO:0000256" key="3">
    <source>
        <dbReference type="ARBA" id="ARBA00022942"/>
    </source>
</evidence>
<dbReference type="InterPro" id="IPR050115">
    <property type="entry name" value="Proteasome_alpha"/>
</dbReference>
<dbReference type="PROSITE" id="PS00388">
    <property type="entry name" value="PROTEASOME_ALPHA_1"/>
    <property type="match status" value="1"/>
</dbReference>
<dbReference type="AlphaFoldDB" id="A0A9W7BXQ1"/>
<dbReference type="InterPro" id="IPR000426">
    <property type="entry name" value="Proteasome_asu_N"/>
</dbReference>
<dbReference type="PANTHER" id="PTHR11599">
    <property type="entry name" value="PROTEASOME SUBUNIT ALPHA/BETA"/>
    <property type="match status" value="1"/>
</dbReference>
<dbReference type="SMART" id="SM00948">
    <property type="entry name" value="Proteasome_A_N"/>
    <property type="match status" value="1"/>
</dbReference>
<keyword evidence="4 6" id="KW-0539">Nucleus</keyword>
<dbReference type="PROSITE" id="PS51475">
    <property type="entry name" value="PROTEASOME_ALPHA_2"/>
    <property type="match status" value="1"/>
</dbReference>
<comment type="similarity">
    <text evidence="5 6">Belongs to the peptidase T1A family.</text>
</comment>
<dbReference type="Gene3D" id="3.60.20.10">
    <property type="entry name" value="Glutamine Phosphoribosylpyrophosphate, subunit 1, domain 1"/>
    <property type="match status" value="1"/>
</dbReference>
<evidence type="ECO:0000256" key="1">
    <source>
        <dbReference type="ARBA" id="ARBA00002000"/>
    </source>
</evidence>
<name>A0A9W7BXQ1_9STRA</name>
<organism evidence="8 9">
    <name type="scientific">Triparma verrucosa</name>
    <dbReference type="NCBI Taxonomy" id="1606542"/>
    <lineage>
        <taxon>Eukaryota</taxon>
        <taxon>Sar</taxon>
        <taxon>Stramenopiles</taxon>
        <taxon>Ochrophyta</taxon>
        <taxon>Bolidophyceae</taxon>
        <taxon>Parmales</taxon>
        <taxon>Triparmaceae</taxon>
        <taxon>Triparma</taxon>
    </lineage>
</organism>
<dbReference type="SUPFAM" id="SSF56235">
    <property type="entry name" value="N-terminal nucleophile aminohydrolases (Ntn hydrolases)"/>
    <property type="match status" value="1"/>
</dbReference>
<evidence type="ECO:0000256" key="4">
    <source>
        <dbReference type="ARBA" id="ARBA00023242"/>
    </source>
</evidence>
<dbReference type="GO" id="GO:0005634">
    <property type="term" value="C:nucleus"/>
    <property type="evidence" value="ECO:0007669"/>
    <property type="project" value="UniProtKB-SubCell"/>
</dbReference>
<evidence type="ECO:0000313" key="9">
    <source>
        <dbReference type="Proteomes" id="UP001165160"/>
    </source>
</evidence>
<keyword evidence="9" id="KW-1185">Reference proteome</keyword>
<evidence type="ECO:0000259" key="7">
    <source>
        <dbReference type="PROSITE" id="PS00388"/>
    </source>
</evidence>
<dbReference type="InterPro" id="IPR001353">
    <property type="entry name" value="Proteasome_sua/b"/>
</dbReference>
<dbReference type="InterPro" id="IPR029055">
    <property type="entry name" value="Ntn_hydrolases_N"/>
</dbReference>
<keyword evidence="2 6" id="KW-0963">Cytoplasm</keyword>
<evidence type="ECO:0000256" key="6">
    <source>
        <dbReference type="RuleBase" id="RU000551"/>
    </source>
</evidence>
<protein>
    <recommendedName>
        <fullName evidence="6">Proteasome subunit alpha type</fullName>
    </recommendedName>
</protein>
<dbReference type="InterPro" id="IPR023332">
    <property type="entry name" value="Proteasome_alpha-type"/>
</dbReference>
<accession>A0A9W7BXQ1</accession>
<reference evidence="9" key="1">
    <citation type="journal article" date="2023" name="Commun. Biol.">
        <title>Genome analysis of Parmales, the sister group of diatoms, reveals the evolutionary specialization of diatoms from phago-mixotrophs to photoautotrophs.</title>
        <authorList>
            <person name="Ban H."/>
            <person name="Sato S."/>
            <person name="Yoshikawa S."/>
            <person name="Yamada K."/>
            <person name="Nakamura Y."/>
            <person name="Ichinomiya M."/>
            <person name="Sato N."/>
            <person name="Blanc-Mathieu R."/>
            <person name="Endo H."/>
            <person name="Kuwata A."/>
            <person name="Ogata H."/>
        </authorList>
    </citation>
    <scope>NUCLEOTIDE SEQUENCE [LARGE SCALE GENOMIC DNA]</scope>
    <source>
        <strain evidence="9">NIES 3699</strain>
    </source>
</reference>
<comment type="caution">
    <text evidence="8">The sequence shown here is derived from an EMBL/GenBank/DDBJ whole genome shotgun (WGS) entry which is preliminary data.</text>
</comment>
<feature type="domain" description="Proteasome alpha-type subunits" evidence="7">
    <location>
        <begin position="8"/>
        <end position="30"/>
    </location>
</feature>
<comment type="function">
    <text evidence="1">The proteasome is a multicatalytic proteinase complex which is characterized by its ability to cleave peptides with Arg, Phe, Tyr, Leu, and Glu adjacent to the leaving group at neutral or slightly basic pH. The proteasome has an ATP-dependent proteolytic activity.</text>
</comment>
<comment type="subcellular location">
    <subcellularLocation>
        <location evidence="6">Cytoplasm</location>
    </subcellularLocation>
    <subcellularLocation>
        <location evidence="6">Nucleus</location>
    </subcellularLocation>
</comment>
<dbReference type="Pfam" id="PF10584">
    <property type="entry name" value="Proteasome_A_N"/>
    <property type="match status" value="1"/>
</dbReference>
<evidence type="ECO:0000256" key="5">
    <source>
        <dbReference type="PROSITE-ProRule" id="PRU00808"/>
    </source>
</evidence>
<dbReference type="CDD" id="cd03751">
    <property type="entry name" value="proteasome_alpha_type_3"/>
    <property type="match status" value="1"/>
</dbReference>
<dbReference type="EMBL" id="BRXX01000235">
    <property type="protein sequence ID" value="GMH99431.1"/>
    <property type="molecule type" value="Genomic_DNA"/>
</dbReference>
<evidence type="ECO:0000256" key="2">
    <source>
        <dbReference type="ARBA" id="ARBA00022490"/>
    </source>
</evidence>
<dbReference type="Pfam" id="PF00227">
    <property type="entry name" value="Proteasome"/>
    <property type="match status" value="1"/>
</dbReference>
<dbReference type="Proteomes" id="UP001165160">
    <property type="component" value="Unassembled WGS sequence"/>
</dbReference>
<dbReference type="FunFam" id="3.60.20.10:FF:000007">
    <property type="entry name" value="Proteasome subunit alpha type"/>
    <property type="match status" value="1"/>
</dbReference>
<sequence length="256" mass="27863">MASSGSGYDLSPTTFSPDGRIFQVEYASKSVASSGTLIGLKCSDGIVLACEKLLANKMLVPGSNKRINTVSKTSGCAFTGFVSDGRQIVNRAREEASSYLDTYGIPVPPSVLADRLAHYVHYFTLHGALRPFGASMVLGCYEEDMDEASLYMVEPSGQVFKYFGCAAGKGRQGAKTEIEKLDLSTLTVAQGIKEAARIISMLRDDGKDKPMELEISTVAAENNYVHKPCEKSVIAEAEKWAKEQIEEEEDMEEDED</sequence>